<accession>A0A956LYR0</accession>
<evidence type="ECO:0000313" key="2">
    <source>
        <dbReference type="EMBL" id="MCA9727072.1"/>
    </source>
</evidence>
<evidence type="ECO:0000259" key="1">
    <source>
        <dbReference type="Pfam" id="PF22746"/>
    </source>
</evidence>
<protein>
    <recommendedName>
        <fullName evidence="1">YvlB/LiaX N-terminal domain-containing protein</fullName>
    </recommendedName>
</protein>
<reference evidence="2" key="1">
    <citation type="submission" date="2020-04" db="EMBL/GenBank/DDBJ databases">
        <authorList>
            <person name="Zhang T."/>
        </authorList>
    </citation>
    <scope>NUCLEOTIDE SEQUENCE</scope>
    <source>
        <strain evidence="2">HKST-UBA01</strain>
    </source>
</reference>
<dbReference type="EMBL" id="JAGQHR010000104">
    <property type="protein sequence ID" value="MCA9727072.1"/>
    <property type="molecule type" value="Genomic_DNA"/>
</dbReference>
<organism evidence="2 3">
    <name type="scientific">Eiseniibacteriota bacterium</name>
    <dbReference type="NCBI Taxonomy" id="2212470"/>
    <lineage>
        <taxon>Bacteria</taxon>
        <taxon>Candidatus Eiseniibacteriota</taxon>
    </lineage>
</organism>
<dbReference type="InterPro" id="IPR053959">
    <property type="entry name" value="YvlB/LiaX_N"/>
</dbReference>
<evidence type="ECO:0000313" key="3">
    <source>
        <dbReference type="Proteomes" id="UP000697710"/>
    </source>
</evidence>
<gene>
    <name evidence="2" type="ORF">KC729_05260</name>
</gene>
<proteinExistence type="predicted"/>
<feature type="domain" description="YvlB/LiaX N-terminal" evidence="1">
    <location>
        <begin position="6"/>
        <end position="33"/>
    </location>
</feature>
<comment type="caution">
    <text evidence="2">The sequence shown here is derived from an EMBL/GenBank/DDBJ whole genome shotgun (WGS) entry which is preliminary data.</text>
</comment>
<reference evidence="2" key="2">
    <citation type="journal article" date="2021" name="Microbiome">
        <title>Successional dynamics and alternative stable states in a saline activated sludge microbial community over 9 years.</title>
        <authorList>
            <person name="Wang Y."/>
            <person name="Ye J."/>
            <person name="Ju F."/>
            <person name="Liu L."/>
            <person name="Boyd J.A."/>
            <person name="Deng Y."/>
            <person name="Parks D.H."/>
            <person name="Jiang X."/>
            <person name="Yin X."/>
            <person name="Woodcroft B.J."/>
            <person name="Tyson G.W."/>
            <person name="Hugenholtz P."/>
            <person name="Polz M.F."/>
            <person name="Zhang T."/>
        </authorList>
    </citation>
    <scope>NUCLEOTIDE SEQUENCE</scope>
    <source>
        <strain evidence="2">HKST-UBA01</strain>
    </source>
</reference>
<feature type="non-terminal residue" evidence="2">
    <location>
        <position position="135"/>
    </location>
</feature>
<sequence length="135" mass="14483">MTLAKEQRQVLDLLAEGKINAEEAARLLERLNGSAEAASTERSAFSGRGDAGGTMTAILATAEPRASDRAEGSTKPLKYLRILVHSEDGDDVNIRVPLQLVRAGLKLTTVLPQDAREKIRESGVDLSSLSELQGE</sequence>
<dbReference type="Proteomes" id="UP000697710">
    <property type="component" value="Unassembled WGS sequence"/>
</dbReference>
<name>A0A956LYR0_UNCEI</name>
<dbReference type="AlphaFoldDB" id="A0A956LYR0"/>
<dbReference type="Pfam" id="PF22746">
    <property type="entry name" value="SHOCT-like_DUF2089-C"/>
    <property type="match status" value="1"/>
</dbReference>